<proteinExistence type="predicted"/>
<evidence type="ECO:0000313" key="2">
    <source>
        <dbReference type="Proteomes" id="UP000830768"/>
    </source>
</evidence>
<evidence type="ECO:0000313" key="1">
    <source>
        <dbReference type="EMBL" id="UPK95529.1"/>
    </source>
</evidence>
<gene>
    <name evidence="1" type="ORF">LCI18_006464</name>
</gene>
<reference evidence="1" key="1">
    <citation type="submission" date="2021-11" db="EMBL/GenBank/DDBJ databases">
        <title>Fusarium solani-melongenae Genome sequencing and assembly.</title>
        <authorList>
            <person name="Xie S."/>
            <person name="Huang L."/>
            <person name="Zhang X."/>
        </authorList>
    </citation>
    <scope>NUCLEOTIDE SEQUENCE</scope>
    <source>
        <strain evidence="1">CRI 24-3</strain>
    </source>
</reference>
<dbReference type="Proteomes" id="UP000830768">
    <property type="component" value="Chromosome 5"/>
</dbReference>
<sequence length="476" mass="54779">MHRHSTLLCLPQELLSNITSYLQPPQLAQLSYTCKHLSQHVGPILWRSIELHKHGYHAPSVEPNSAPPIRPVSFLRWSYETMSWTAFLRASHRAETFFKLLQQLHRDEPEQLRRLASRVKSLCAVIKPDWQPHTAETDAPEGGIIQFWQLLPFFTNLEKLELHGDIVSKSKYEQATPEITAQPLRLQVAKLFGYIPRTVVAWLLKSGNALEWLELGLLDRPNYMNGGDEENFPRSRNRSRGRGSGDEREAYEIDDNDSLTNSIIPRPLVKFLPSSRGLEFPSELILPRLKHLHLCQPCKGTYYPYEVAWSISAQARCLSNWREILLACSNTLEVLVLEQRPSCDSQGVDMDELVEVEVIEEDDDGRRHRSLIKMVERLFTSDGALTNVKQVYLYGMVIGQDALGNPTDRLPSGRFMRFLESRGIKCEARQGHWFVYDHIPGFEFRKWLDGLYGTEETEDSGEFDFMCKQTPFLARV</sequence>
<name>A0ACD3Z2P9_FUSSC</name>
<keyword evidence="2" id="KW-1185">Reference proteome</keyword>
<organism evidence="1 2">
    <name type="scientific">Fusarium solani subsp. cucurbitae</name>
    <name type="common">Neocosmosporum cucurbitae</name>
    <dbReference type="NCBI Taxonomy" id="2747967"/>
    <lineage>
        <taxon>Eukaryota</taxon>
        <taxon>Fungi</taxon>
        <taxon>Dikarya</taxon>
        <taxon>Ascomycota</taxon>
        <taxon>Pezizomycotina</taxon>
        <taxon>Sordariomycetes</taxon>
        <taxon>Hypocreomycetidae</taxon>
        <taxon>Hypocreales</taxon>
        <taxon>Nectriaceae</taxon>
        <taxon>Fusarium</taxon>
        <taxon>Fusarium solani species complex</taxon>
    </lineage>
</organism>
<protein>
    <submittedName>
        <fullName evidence="1">Uncharacterized protein</fullName>
    </submittedName>
</protein>
<accession>A0ACD3Z2P9</accession>
<dbReference type="EMBL" id="CP090034">
    <property type="protein sequence ID" value="UPK95529.1"/>
    <property type="molecule type" value="Genomic_DNA"/>
</dbReference>